<name>A0A836CA88_9STRA</name>
<evidence type="ECO:0000256" key="6">
    <source>
        <dbReference type="PIRNR" id="PIRNR018300"/>
    </source>
</evidence>
<evidence type="ECO:0000259" key="10">
    <source>
        <dbReference type="Pfam" id="PF22062"/>
    </source>
</evidence>
<dbReference type="Proteomes" id="UP000664859">
    <property type="component" value="Unassembled WGS sequence"/>
</dbReference>
<dbReference type="Pfam" id="PF08418">
    <property type="entry name" value="Pol_alpha_B_N"/>
    <property type="match status" value="1"/>
</dbReference>
<feature type="region of interest" description="Disordered" evidence="7">
    <location>
        <begin position="80"/>
        <end position="187"/>
    </location>
</feature>
<dbReference type="GO" id="GO:0006270">
    <property type="term" value="P:DNA replication initiation"/>
    <property type="evidence" value="ECO:0007669"/>
    <property type="project" value="TreeGrafter"/>
</dbReference>
<comment type="function">
    <text evidence="6">Accessory subunit of the DNA polymerase alpha complex (also known as the alpha DNA polymerase-primase complex) which plays an essential role in the initiation of DNA synthesis.</text>
</comment>
<feature type="compositionally biased region" description="Low complexity" evidence="7">
    <location>
        <begin position="80"/>
        <end position="99"/>
    </location>
</feature>
<dbReference type="EMBL" id="JAFCMP010000523">
    <property type="protein sequence ID" value="KAG5177638.1"/>
    <property type="molecule type" value="Genomic_DNA"/>
</dbReference>
<dbReference type="PANTHER" id="PTHR23061:SF12">
    <property type="entry name" value="DNA POLYMERASE ALPHA SUBUNIT B"/>
    <property type="match status" value="1"/>
</dbReference>
<evidence type="ECO:0000256" key="5">
    <source>
        <dbReference type="ARBA" id="ARBA00023242"/>
    </source>
</evidence>
<feature type="domain" description="DNA polymerase alpha subunit B OB" evidence="10">
    <location>
        <begin position="272"/>
        <end position="366"/>
    </location>
</feature>
<evidence type="ECO:0000256" key="2">
    <source>
        <dbReference type="ARBA" id="ARBA00007299"/>
    </source>
</evidence>
<comment type="caution">
    <text evidence="11">The sequence shown here is derived from an EMBL/GenBank/DDBJ whole genome shotgun (WGS) entry which is preliminary data.</text>
</comment>
<comment type="subcellular location">
    <subcellularLocation>
        <location evidence="1 6">Nucleus</location>
    </subcellularLocation>
</comment>
<organism evidence="11 12">
    <name type="scientific">Tribonema minus</name>
    <dbReference type="NCBI Taxonomy" id="303371"/>
    <lineage>
        <taxon>Eukaryota</taxon>
        <taxon>Sar</taxon>
        <taxon>Stramenopiles</taxon>
        <taxon>Ochrophyta</taxon>
        <taxon>PX clade</taxon>
        <taxon>Xanthophyceae</taxon>
        <taxon>Tribonematales</taxon>
        <taxon>Tribonemataceae</taxon>
        <taxon>Tribonema</taxon>
    </lineage>
</organism>
<feature type="compositionally biased region" description="Gly residues" evidence="7">
    <location>
        <begin position="173"/>
        <end position="183"/>
    </location>
</feature>
<dbReference type="OrthoDB" id="336885at2759"/>
<feature type="domain" description="DNA polymerase alpha subunit B N-terminal" evidence="9">
    <location>
        <begin position="27"/>
        <end position="73"/>
    </location>
</feature>
<dbReference type="InterPro" id="IPR054300">
    <property type="entry name" value="OB_DPOA2"/>
</dbReference>
<reference evidence="11" key="1">
    <citation type="submission" date="2021-02" db="EMBL/GenBank/DDBJ databases">
        <title>First Annotated Genome of the Yellow-green Alga Tribonema minus.</title>
        <authorList>
            <person name="Mahan K.M."/>
        </authorList>
    </citation>
    <scope>NUCLEOTIDE SEQUENCE</scope>
    <source>
        <strain evidence="11">UTEX B ZZ1240</strain>
    </source>
</reference>
<sequence length="701" mass="71643">MAAVSSTEVLQAFKSRVQKAELTALESQPDLLESCVSLCTRFSLKVDDLANEWEAYACNDQAAKLSSAGLAQLTALLAKRSASSSSARKPPQPSSAPRRLVTARPTVSPPLLTKESAARALATPVPSHLKRPLPGLMSPPGSTVNKAARTGAGGFSSPAPSLSVQQTPVAARSGGGGGGGSAGSAGAAHMPQAAYADRANAGARVLEYNPSKLMHAGAIAAAAAAAPPPQQRQRCSVEPICGVGAAARYRYMFAPLEERSRLQEAALLAATAELARAHALGELTPVGVPRQEEVTVVGRVVCESGEGRMGRASALLEGSWRDSGGARAALALDALPSFALFPGQIVAARGINSGGMRMAVRGLLPGSPAPPAASPPAALLAAQRDDAPVTVVVAAGPYTTDDNLEYEPLNDLLAHVQETRPDVVVLMGPFVDAEHPLIAAGAAALPVPGGDGGGGGGDAAEPVDFETLFRLRVCDKLERVLADPAHPTQFVLIPSTRDAFHDATYPQPPFADAVAGGAPLGIGEYADDAVYTLGLPRDARVACLPNPAAFAVGGAVFAATSADSLFDLSCEEAAGGAGGAPRLARLADHLLQQRSFYPLRPARAGVPLDPRRAAALALAPRGAAPDVLLLPGRLAQFARDVRGCVCVNPGALTRGGGGGTYAALALHPLPRAELEAAARDAPDIAVPHGVAQRTALEVRRI</sequence>
<evidence type="ECO:0000313" key="11">
    <source>
        <dbReference type="EMBL" id="KAG5177638.1"/>
    </source>
</evidence>
<dbReference type="PIRSF" id="PIRSF018300">
    <property type="entry name" value="DNA_pol_alph_2"/>
    <property type="match status" value="1"/>
</dbReference>
<dbReference type="Pfam" id="PF22062">
    <property type="entry name" value="OB_DPOA2"/>
    <property type="match status" value="1"/>
</dbReference>
<gene>
    <name evidence="11" type="ORF">JKP88DRAFT_331807</name>
</gene>
<dbReference type="AlphaFoldDB" id="A0A836CA88"/>
<dbReference type="InterPro" id="IPR016722">
    <property type="entry name" value="DNA_pol_alpha_bsu"/>
</dbReference>
<dbReference type="Pfam" id="PF04042">
    <property type="entry name" value="DNA_pol_E_B"/>
    <property type="match status" value="1"/>
</dbReference>
<dbReference type="PANTHER" id="PTHR23061">
    <property type="entry name" value="DNA POLYMERASE 2 ALPHA 70 KDA SUBUNIT"/>
    <property type="match status" value="1"/>
</dbReference>
<feature type="domain" description="DNA polymerase alpha/delta/epsilon subunit B" evidence="8">
    <location>
        <begin position="391"/>
        <end position="638"/>
    </location>
</feature>
<dbReference type="GO" id="GO:0003677">
    <property type="term" value="F:DNA binding"/>
    <property type="evidence" value="ECO:0007669"/>
    <property type="project" value="InterPro"/>
</dbReference>
<dbReference type="Gene3D" id="3.60.21.60">
    <property type="match status" value="2"/>
</dbReference>
<evidence type="ECO:0000256" key="4">
    <source>
        <dbReference type="ARBA" id="ARBA00022705"/>
    </source>
</evidence>
<evidence type="ECO:0000256" key="1">
    <source>
        <dbReference type="ARBA" id="ARBA00004123"/>
    </source>
</evidence>
<feature type="compositionally biased region" description="Polar residues" evidence="7">
    <location>
        <begin position="158"/>
        <end position="168"/>
    </location>
</feature>
<evidence type="ECO:0000259" key="9">
    <source>
        <dbReference type="Pfam" id="PF08418"/>
    </source>
</evidence>
<dbReference type="InterPro" id="IPR007185">
    <property type="entry name" value="DNA_pol_a/d/e_bsu"/>
</dbReference>
<evidence type="ECO:0000313" key="12">
    <source>
        <dbReference type="Proteomes" id="UP000664859"/>
    </source>
</evidence>
<dbReference type="GO" id="GO:0005658">
    <property type="term" value="C:alpha DNA polymerase:primase complex"/>
    <property type="evidence" value="ECO:0007669"/>
    <property type="project" value="TreeGrafter"/>
</dbReference>
<dbReference type="InterPro" id="IPR043034">
    <property type="entry name" value="DNA_pol_alpha_B_N_sf"/>
</dbReference>
<keyword evidence="4 6" id="KW-0235">DNA replication</keyword>
<proteinExistence type="inferred from homology"/>
<accession>A0A836CA88</accession>
<keyword evidence="5 6" id="KW-0539">Nucleus</keyword>
<evidence type="ECO:0000256" key="7">
    <source>
        <dbReference type="SAM" id="MobiDB-lite"/>
    </source>
</evidence>
<protein>
    <recommendedName>
        <fullName evidence="3 6">DNA polymerase alpha subunit B</fullName>
    </recommendedName>
</protein>
<dbReference type="Gene3D" id="1.10.8.530">
    <property type="entry name" value="DNA polymerase alpha-primase, subunit B, N-terminal domain"/>
    <property type="match status" value="1"/>
</dbReference>
<comment type="similarity">
    <text evidence="2 6">Belongs to the DNA polymerase alpha subunit B family.</text>
</comment>
<evidence type="ECO:0000256" key="3">
    <source>
        <dbReference type="ARBA" id="ARBA00018596"/>
    </source>
</evidence>
<dbReference type="InterPro" id="IPR013627">
    <property type="entry name" value="Pol_alpha_B_N"/>
</dbReference>
<keyword evidence="12" id="KW-1185">Reference proteome</keyword>
<evidence type="ECO:0000259" key="8">
    <source>
        <dbReference type="Pfam" id="PF04042"/>
    </source>
</evidence>